<proteinExistence type="predicted"/>
<evidence type="ECO:0000313" key="3">
    <source>
        <dbReference type="Proteomes" id="UP001165082"/>
    </source>
</evidence>
<keyword evidence="1" id="KW-0732">Signal</keyword>
<evidence type="ECO:0000256" key="1">
    <source>
        <dbReference type="SAM" id="SignalP"/>
    </source>
</evidence>
<sequence length="249" mass="27461">MQYILVLSLIVASNAFSGFIPSFGTRGPLHLTTNLKSRAISFDDMAYDTFQRAELCLDSNSCSMEQAEELLNEILSVQAHCVASDAELSSETACKDAILTSELIVGLRDHVNSASEALVEESNFWLKRADREFQQLASFSFDDATGTLDPSKTLTSPFGLEYMVSFLFIVTLVNAQLSGIASESLLPFTMEEWGWAARDGYLSDMFTHGHGGLGLTETGDFTPFTLQEWGWSIKDGYFFDMFKHGGAGF</sequence>
<evidence type="ECO:0000313" key="2">
    <source>
        <dbReference type="EMBL" id="GMI20272.1"/>
    </source>
</evidence>
<keyword evidence="3" id="KW-1185">Reference proteome</keyword>
<dbReference type="EMBL" id="BRXZ01008040">
    <property type="protein sequence ID" value="GMI20272.1"/>
    <property type="molecule type" value="Genomic_DNA"/>
</dbReference>
<protein>
    <submittedName>
        <fullName evidence="2">Uncharacterized protein</fullName>
    </submittedName>
</protein>
<dbReference type="Proteomes" id="UP001165082">
    <property type="component" value="Unassembled WGS sequence"/>
</dbReference>
<feature type="chain" id="PRO_5040992264" evidence="1">
    <location>
        <begin position="16"/>
        <end position="249"/>
    </location>
</feature>
<comment type="caution">
    <text evidence="2">The sequence shown here is derived from an EMBL/GenBank/DDBJ whole genome shotgun (WGS) entry which is preliminary data.</text>
</comment>
<feature type="signal peptide" evidence="1">
    <location>
        <begin position="1"/>
        <end position="15"/>
    </location>
</feature>
<dbReference type="OrthoDB" id="44504at2759"/>
<accession>A0A9W7FUA1</accession>
<reference evidence="2" key="1">
    <citation type="submission" date="2022-07" db="EMBL/GenBank/DDBJ databases">
        <title>Genome analysis of Parmales, a sister group of diatoms, reveals the evolutionary specialization of diatoms from phago-mixotrophs to photoautotrophs.</title>
        <authorList>
            <person name="Ban H."/>
            <person name="Sato S."/>
            <person name="Yoshikawa S."/>
            <person name="Kazumasa Y."/>
            <person name="Nakamura Y."/>
            <person name="Ichinomiya M."/>
            <person name="Saitoh K."/>
            <person name="Sato N."/>
            <person name="Blanc-Mathieu R."/>
            <person name="Endo H."/>
            <person name="Kuwata A."/>
            <person name="Ogata H."/>
        </authorList>
    </citation>
    <scope>NUCLEOTIDE SEQUENCE</scope>
</reference>
<gene>
    <name evidence="2" type="ORF">TrRE_jg10132</name>
</gene>
<organism evidence="2 3">
    <name type="scientific">Triparma retinervis</name>
    <dbReference type="NCBI Taxonomy" id="2557542"/>
    <lineage>
        <taxon>Eukaryota</taxon>
        <taxon>Sar</taxon>
        <taxon>Stramenopiles</taxon>
        <taxon>Ochrophyta</taxon>
        <taxon>Bolidophyceae</taxon>
        <taxon>Parmales</taxon>
        <taxon>Triparmaceae</taxon>
        <taxon>Triparma</taxon>
    </lineage>
</organism>
<dbReference type="AlphaFoldDB" id="A0A9W7FUA1"/>
<name>A0A9W7FUA1_9STRA</name>